<keyword evidence="4" id="KW-1185">Reference proteome</keyword>
<dbReference type="EMBL" id="JAZDUA010000015">
    <property type="protein sequence ID" value="KAK7873331.1"/>
    <property type="molecule type" value="Genomic_DNA"/>
</dbReference>
<dbReference type="PANTHER" id="PTHR34479:SF1">
    <property type="entry name" value="COILED-COIL DOMAIN-CONTAINING PROTEIN 30"/>
    <property type="match status" value="1"/>
</dbReference>
<comment type="caution">
    <text evidence="3">The sequence shown here is derived from an EMBL/GenBank/DDBJ whole genome shotgun (WGS) entry which is preliminary data.</text>
</comment>
<dbReference type="Proteomes" id="UP001378592">
    <property type="component" value="Unassembled WGS sequence"/>
</dbReference>
<reference evidence="3 4" key="1">
    <citation type="submission" date="2024-03" db="EMBL/GenBank/DDBJ databases">
        <title>The genome assembly and annotation of the cricket Gryllus longicercus Weissman &amp; Gray.</title>
        <authorList>
            <person name="Szrajer S."/>
            <person name="Gray D."/>
            <person name="Ylla G."/>
        </authorList>
    </citation>
    <scope>NUCLEOTIDE SEQUENCE [LARGE SCALE GENOMIC DNA]</scope>
    <source>
        <strain evidence="3">DAG 2021-001</strain>
        <tissue evidence="3">Whole body minus gut</tissue>
    </source>
</reference>
<feature type="region of interest" description="Disordered" evidence="2">
    <location>
        <begin position="251"/>
        <end position="289"/>
    </location>
</feature>
<proteinExistence type="predicted"/>
<evidence type="ECO:0000313" key="4">
    <source>
        <dbReference type="Proteomes" id="UP001378592"/>
    </source>
</evidence>
<name>A0AAN9ZF66_9ORTH</name>
<evidence type="ECO:0000256" key="2">
    <source>
        <dbReference type="SAM" id="MobiDB-lite"/>
    </source>
</evidence>
<feature type="coiled-coil region" evidence="1">
    <location>
        <begin position="390"/>
        <end position="460"/>
    </location>
</feature>
<feature type="coiled-coil region" evidence="1">
    <location>
        <begin position="42"/>
        <end position="105"/>
    </location>
</feature>
<feature type="compositionally biased region" description="Basic and acidic residues" evidence="2">
    <location>
        <begin position="319"/>
        <end position="336"/>
    </location>
</feature>
<evidence type="ECO:0000256" key="1">
    <source>
        <dbReference type="SAM" id="Coils"/>
    </source>
</evidence>
<feature type="coiled-coil region" evidence="1">
    <location>
        <begin position="179"/>
        <end position="238"/>
    </location>
</feature>
<gene>
    <name evidence="3" type="ORF">R5R35_011377</name>
</gene>
<accession>A0AAN9ZF66</accession>
<dbReference type="InterPro" id="IPR052825">
    <property type="entry name" value="CCD-Prefoldin_beta-like"/>
</dbReference>
<sequence>MNRRESVCEDEWSEIQQRFQKEGLDFENLVPEEKLLHVWRWLVDAEANLRTSRRQLEKLRELRSEEMEEMENYIGQIRDLADKRADHLESETVNLRTKLESSEQQAATLATLLEKSGLECIAEESLGEQVFKVAFLIADRAKLMEELDVVKKIKFTNGVNGLNKEGDLLSEIIKVSSEKEVLKREVAEMCDRVQLLEKSSRQLELDNERLAFKLSEALAELEERESQLKQLVNNEGEQAIQSSINLLWPSFRPGDSPHPNCKRNLSLPPRSDSPRNTLKRPGSANKLDVKGLLHGPLVVSGMNEALSDRMGGEEVTTQTEDHQDNRDIELNKSHSFGEKDLDLRSQSFGADSTPPSLLLSEISGSPKKLASLLDSQIAASRTELVRLEEIKKLQGECENLKGQLTAVTEKYNNLAMRHIQYKAKRKAQIDDLRNRLDAEISSMQCQVDNLQQQLSVQKKMLTSEECFRERIETDYRHLQEEKRTLMVSVMQLEASVREKEREITVLGKKITLLENANSDLLAKVLQLKYTSVRHSNKNSGAIPKSNSVEGVLMDLGSV</sequence>
<evidence type="ECO:0000313" key="3">
    <source>
        <dbReference type="EMBL" id="KAK7873331.1"/>
    </source>
</evidence>
<dbReference type="PANTHER" id="PTHR34479">
    <property type="entry name" value="COILED-COIL DOMAIN-CONTAINING PROTEIN 30"/>
    <property type="match status" value="1"/>
</dbReference>
<dbReference type="AlphaFoldDB" id="A0AAN9ZF66"/>
<keyword evidence="1" id="KW-0175">Coiled coil</keyword>
<feature type="region of interest" description="Disordered" evidence="2">
    <location>
        <begin position="308"/>
        <end position="336"/>
    </location>
</feature>
<organism evidence="3 4">
    <name type="scientific">Gryllus longicercus</name>
    <dbReference type="NCBI Taxonomy" id="2509291"/>
    <lineage>
        <taxon>Eukaryota</taxon>
        <taxon>Metazoa</taxon>
        <taxon>Ecdysozoa</taxon>
        <taxon>Arthropoda</taxon>
        <taxon>Hexapoda</taxon>
        <taxon>Insecta</taxon>
        <taxon>Pterygota</taxon>
        <taxon>Neoptera</taxon>
        <taxon>Polyneoptera</taxon>
        <taxon>Orthoptera</taxon>
        <taxon>Ensifera</taxon>
        <taxon>Gryllidea</taxon>
        <taxon>Grylloidea</taxon>
        <taxon>Gryllidae</taxon>
        <taxon>Gryllinae</taxon>
        <taxon>Gryllus</taxon>
    </lineage>
</organism>
<protein>
    <submittedName>
        <fullName evidence="3">Uncharacterized protein</fullName>
    </submittedName>
</protein>
<feature type="coiled-coil region" evidence="1">
    <location>
        <begin position="489"/>
        <end position="516"/>
    </location>
</feature>